<keyword evidence="4" id="KW-0378">Hydrolase</keyword>
<name>A0AAX3A309_9MYCO</name>
<keyword evidence="2" id="KW-0067">ATP-binding</keyword>
<dbReference type="SUPFAM" id="SSF55608">
    <property type="entry name" value="Homing endonucleases"/>
    <property type="match status" value="1"/>
</dbReference>
<accession>A0AAX3A309</accession>
<reference evidence="4 5" key="1">
    <citation type="journal article" date="2022" name="BMC Genomics">
        <title>Comparative genome analysis of mycobacteria focusing on tRNA and non-coding RNA.</title>
        <authorList>
            <person name="Behra P.R.K."/>
            <person name="Pettersson B.M.F."/>
            <person name="Ramesh M."/>
            <person name="Das S."/>
            <person name="Dasgupta S."/>
            <person name="Kirsebom L.A."/>
        </authorList>
    </citation>
    <scope>NUCLEOTIDE SEQUENCE [LARGE SCALE GENOMIC DNA]</scope>
    <source>
        <strain evidence="4 5">DSM 44677</strain>
    </source>
</reference>
<feature type="domain" description="DOD-type homing endonuclease" evidence="3">
    <location>
        <begin position="80"/>
        <end position="226"/>
    </location>
</feature>
<dbReference type="InterPro" id="IPR004860">
    <property type="entry name" value="LAGLIDADG_dom"/>
</dbReference>
<dbReference type="PROSITE" id="PS50819">
    <property type="entry name" value="INTEIN_ENDONUCLEASE"/>
    <property type="match status" value="1"/>
</dbReference>
<dbReference type="Pfam" id="PF14528">
    <property type="entry name" value="LAGLIDADG_3"/>
    <property type="match status" value="1"/>
</dbReference>
<evidence type="ECO:0000313" key="5">
    <source>
        <dbReference type="Proteomes" id="UP001162885"/>
    </source>
</evidence>
<dbReference type="EMBL" id="CP060016">
    <property type="protein sequence ID" value="UNC01538.1"/>
    <property type="molecule type" value="Genomic_DNA"/>
</dbReference>
<dbReference type="InterPro" id="IPR027434">
    <property type="entry name" value="Homing_endonucl"/>
</dbReference>
<dbReference type="RefSeq" id="WP_162563966.1">
    <property type="nucleotide sequence ID" value="NZ_AP022579.1"/>
</dbReference>
<keyword evidence="1" id="KW-0547">Nucleotide-binding</keyword>
<gene>
    <name evidence="4" type="ORF">H5U98_09250</name>
</gene>
<evidence type="ECO:0000256" key="2">
    <source>
        <dbReference type="ARBA" id="ARBA00022840"/>
    </source>
</evidence>
<dbReference type="InterPro" id="IPR004042">
    <property type="entry name" value="Intein_endonuc_central"/>
</dbReference>
<sequence length="255" mass="28672">MAPAVERGDVRSTNEFNRVHALIAAGLNDCAIARETGIPRPTVRDWRVRPPSKLRQPQASSQCGVDHDFGALPARAYAYLLGLYLGDGCISRDRRVWRLRITLDSKYPGIIDCCRAAIDTLMPGQHASVERQPTSCVQVSLYSKHWPCLFPQHGPGRKHHRRIALEPWQEVLVKKAPEDFVRGLIHSDGCRVVANDRGVKSIRYHFTNHSEDILGLFTGALDRLGIPWTRSTKYVVSIYRKAATARLDEFIGPKV</sequence>
<dbReference type="AlphaFoldDB" id="A0AAX3A309"/>
<dbReference type="Proteomes" id="UP001162885">
    <property type="component" value="Chromosome"/>
</dbReference>
<dbReference type="GO" id="GO:0005524">
    <property type="term" value="F:ATP binding"/>
    <property type="evidence" value="ECO:0007669"/>
    <property type="project" value="UniProtKB-KW"/>
</dbReference>
<dbReference type="Gene3D" id="3.10.28.10">
    <property type="entry name" value="Homing endonucleases"/>
    <property type="match status" value="1"/>
</dbReference>
<keyword evidence="4" id="KW-0255">Endonuclease</keyword>
<keyword evidence="4" id="KW-0540">Nuclease</keyword>
<proteinExistence type="predicted"/>
<organism evidence="4 5">
    <name type="scientific">Mycolicibacterium boenickei</name>
    <dbReference type="NCBI Taxonomy" id="146017"/>
    <lineage>
        <taxon>Bacteria</taxon>
        <taxon>Bacillati</taxon>
        <taxon>Actinomycetota</taxon>
        <taxon>Actinomycetes</taxon>
        <taxon>Mycobacteriales</taxon>
        <taxon>Mycobacteriaceae</taxon>
        <taxon>Mycolicibacterium</taxon>
    </lineage>
</organism>
<evidence type="ECO:0000313" key="4">
    <source>
        <dbReference type="EMBL" id="UNC01538.1"/>
    </source>
</evidence>
<evidence type="ECO:0000259" key="3">
    <source>
        <dbReference type="PROSITE" id="PS50819"/>
    </source>
</evidence>
<protein>
    <submittedName>
        <fullName evidence="4">LAGLIDADG family homing endonuclease</fullName>
    </submittedName>
</protein>
<evidence type="ECO:0000256" key="1">
    <source>
        <dbReference type="ARBA" id="ARBA00022741"/>
    </source>
</evidence>
<dbReference type="GO" id="GO:0004519">
    <property type="term" value="F:endonuclease activity"/>
    <property type="evidence" value="ECO:0007669"/>
    <property type="project" value="UniProtKB-KW"/>
</dbReference>